<dbReference type="PANTHER" id="PTHR42928">
    <property type="entry name" value="TRICARBOXYLATE-BINDING PROTEIN"/>
    <property type="match status" value="1"/>
</dbReference>
<keyword evidence="3" id="KW-1185">Reference proteome</keyword>
<organism evidence="2 3">
    <name type="scientific">Paractinoplanes aksuensis</name>
    <dbReference type="NCBI Taxonomy" id="2939490"/>
    <lineage>
        <taxon>Bacteria</taxon>
        <taxon>Bacillati</taxon>
        <taxon>Actinomycetota</taxon>
        <taxon>Actinomycetes</taxon>
        <taxon>Micromonosporales</taxon>
        <taxon>Micromonosporaceae</taxon>
        <taxon>Paractinoplanes</taxon>
    </lineage>
</organism>
<sequence>MRYTWRPAAAGPFVAAAVATLLLIASLVWGGDDDAGFLNGRQLRLMAPAAPGGGWDQTAREMQAALRGEVGRTEVYNVAGAGGTIGLSQFVRHDGDATQLMVMGLVMVGAIKSNDSPVALDQTTPLARLLTDYEVIVVPADSPVKGMSDLVAAMKDDVGKVSWAGGSAGGIEQILAGLVADAVGADPAEVNYVAHSGGGEALSTLLSGRATAGVSGVSELVGQIKAGTIRPIAVSSPQRLPNLPDVPTLKEQGVDVELANWRGVVAPPGISADDERQLEDLLVRMTRTDAWRETLERRGWSDATLTGDQFEQYLAGERRTVTDVLVKMGLA</sequence>
<comment type="similarity">
    <text evidence="1">Belongs to the UPF0065 (bug) family.</text>
</comment>
<dbReference type="InterPro" id="IPR042100">
    <property type="entry name" value="Bug_dom1"/>
</dbReference>
<dbReference type="PANTHER" id="PTHR42928:SF3">
    <property type="entry name" value="UPF0065 PROTEIN YFLP"/>
    <property type="match status" value="1"/>
</dbReference>
<proteinExistence type="inferred from homology"/>
<dbReference type="EMBL" id="JAMYJR010000006">
    <property type="protein sequence ID" value="MCO8270488.1"/>
    <property type="molecule type" value="Genomic_DNA"/>
</dbReference>
<protein>
    <submittedName>
        <fullName evidence="2">Tripartite tricarboxylate transporter substrate-binding protein</fullName>
    </submittedName>
</protein>
<dbReference type="Gene3D" id="3.40.190.150">
    <property type="entry name" value="Bordetella uptake gene, domain 1"/>
    <property type="match status" value="1"/>
</dbReference>
<accession>A0ABT1DI33</accession>
<gene>
    <name evidence="2" type="ORF">M1L60_07750</name>
</gene>
<dbReference type="RefSeq" id="WP_253236625.1">
    <property type="nucleotide sequence ID" value="NZ_JAMYJR010000006.1"/>
</dbReference>
<dbReference type="InterPro" id="IPR005064">
    <property type="entry name" value="BUG"/>
</dbReference>
<name>A0ABT1DI33_9ACTN</name>
<dbReference type="Pfam" id="PF03401">
    <property type="entry name" value="TctC"/>
    <property type="match status" value="1"/>
</dbReference>
<dbReference type="Proteomes" id="UP001523369">
    <property type="component" value="Unassembled WGS sequence"/>
</dbReference>
<dbReference type="SUPFAM" id="SSF53850">
    <property type="entry name" value="Periplasmic binding protein-like II"/>
    <property type="match status" value="1"/>
</dbReference>
<reference evidence="2 3" key="1">
    <citation type="submission" date="2022-06" db="EMBL/GenBank/DDBJ databases">
        <title>New Species of the Genus Actinoplanes, ActinopZanes ferrugineus.</title>
        <authorList>
            <person name="Ding P."/>
        </authorList>
    </citation>
    <scope>NUCLEOTIDE SEQUENCE [LARGE SCALE GENOMIC DNA]</scope>
    <source>
        <strain evidence="2 3">TRM88003</strain>
    </source>
</reference>
<dbReference type="CDD" id="cd07012">
    <property type="entry name" value="PBP2_Bug_TTT"/>
    <property type="match status" value="1"/>
</dbReference>
<evidence type="ECO:0000313" key="3">
    <source>
        <dbReference type="Proteomes" id="UP001523369"/>
    </source>
</evidence>
<dbReference type="PIRSF" id="PIRSF017082">
    <property type="entry name" value="YflP"/>
    <property type="match status" value="1"/>
</dbReference>
<evidence type="ECO:0000256" key="1">
    <source>
        <dbReference type="ARBA" id="ARBA00006987"/>
    </source>
</evidence>
<comment type="caution">
    <text evidence="2">The sequence shown here is derived from an EMBL/GenBank/DDBJ whole genome shotgun (WGS) entry which is preliminary data.</text>
</comment>
<dbReference type="Gene3D" id="3.40.190.10">
    <property type="entry name" value="Periplasmic binding protein-like II"/>
    <property type="match status" value="1"/>
</dbReference>
<evidence type="ECO:0000313" key="2">
    <source>
        <dbReference type="EMBL" id="MCO8270488.1"/>
    </source>
</evidence>